<name>A0A6A6R6M1_9PEZI</name>
<accession>A0A6A6R6M1</accession>
<dbReference type="AlphaFoldDB" id="A0A6A6R6M1"/>
<dbReference type="Proteomes" id="UP000799750">
    <property type="component" value="Unassembled WGS sequence"/>
</dbReference>
<protein>
    <recommendedName>
        <fullName evidence="3">F-box domain-containing protein</fullName>
    </recommendedName>
</protein>
<dbReference type="OrthoDB" id="5314997at2759"/>
<reference evidence="1" key="1">
    <citation type="journal article" date="2020" name="Stud. Mycol.">
        <title>101 Dothideomycetes genomes: a test case for predicting lifestyles and emergence of pathogens.</title>
        <authorList>
            <person name="Haridas S."/>
            <person name="Albert R."/>
            <person name="Binder M."/>
            <person name="Bloem J."/>
            <person name="Labutti K."/>
            <person name="Salamov A."/>
            <person name="Andreopoulos B."/>
            <person name="Baker S."/>
            <person name="Barry K."/>
            <person name="Bills G."/>
            <person name="Bluhm B."/>
            <person name="Cannon C."/>
            <person name="Castanera R."/>
            <person name="Culley D."/>
            <person name="Daum C."/>
            <person name="Ezra D."/>
            <person name="Gonzalez J."/>
            <person name="Henrissat B."/>
            <person name="Kuo A."/>
            <person name="Liang C."/>
            <person name="Lipzen A."/>
            <person name="Lutzoni F."/>
            <person name="Magnuson J."/>
            <person name="Mondo S."/>
            <person name="Nolan M."/>
            <person name="Ohm R."/>
            <person name="Pangilinan J."/>
            <person name="Park H.-J."/>
            <person name="Ramirez L."/>
            <person name="Alfaro M."/>
            <person name="Sun H."/>
            <person name="Tritt A."/>
            <person name="Yoshinaga Y."/>
            <person name="Zwiers L.-H."/>
            <person name="Turgeon B."/>
            <person name="Goodwin S."/>
            <person name="Spatafora J."/>
            <person name="Crous P."/>
            <person name="Grigoriev I."/>
        </authorList>
    </citation>
    <scope>NUCLEOTIDE SEQUENCE</scope>
    <source>
        <strain evidence="1">CBS 269.34</strain>
    </source>
</reference>
<evidence type="ECO:0000313" key="2">
    <source>
        <dbReference type="Proteomes" id="UP000799750"/>
    </source>
</evidence>
<keyword evidence="2" id="KW-1185">Reference proteome</keyword>
<dbReference type="EMBL" id="MU004183">
    <property type="protein sequence ID" value="KAF2500229.1"/>
    <property type="molecule type" value="Genomic_DNA"/>
</dbReference>
<dbReference type="PANTHER" id="PTHR42085">
    <property type="entry name" value="F-BOX DOMAIN-CONTAINING PROTEIN"/>
    <property type="match status" value="1"/>
</dbReference>
<dbReference type="PANTHER" id="PTHR42085:SF2">
    <property type="entry name" value="F-BOX DOMAIN-CONTAINING PROTEIN"/>
    <property type="match status" value="1"/>
</dbReference>
<sequence>MTDASQVSLHHGRKRTKMAPPWRHPSFRFLDLPREIRDIVYGILMTNSRSGSEGLFHSIKDRHAPKARLKSRPGRPLKPRTALLCVNKQIYEEAKEALYTNNVFSVALAQNNLRFTNKPVPGPFRFEAILPGASKAHNEAFHNEFDRKVVAPSKNECPSQPAIPFGWDLTAIRYLHVQIYLEDTELEYAQSEPCYSGAYAQMSKLSWESFHKMGKLVNLSVRLLFLDDSPPTLLRFCLGIGPAPMQLRHMLRGLVAAVPRSAGEIRWGCGVTKDELKWFEKVERSAEHFAFNDFDGNSYEMVDGKALEKLVVGLDAIRGIDADYEAEYPAEREAEEM</sequence>
<organism evidence="1 2">
    <name type="scientific">Lophium mytilinum</name>
    <dbReference type="NCBI Taxonomy" id="390894"/>
    <lineage>
        <taxon>Eukaryota</taxon>
        <taxon>Fungi</taxon>
        <taxon>Dikarya</taxon>
        <taxon>Ascomycota</taxon>
        <taxon>Pezizomycotina</taxon>
        <taxon>Dothideomycetes</taxon>
        <taxon>Pleosporomycetidae</taxon>
        <taxon>Mytilinidiales</taxon>
        <taxon>Mytilinidiaceae</taxon>
        <taxon>Lophium</taxon>
    </lineage>
</organism>
<evidence type="ECO:0000313" key="1">
    <source>
        <dbReference type="EMBL" id="KAF2500229.1"/>
    </source>
</evidence>
<evidence type="ECO:0008006" key="3">
    <source>
        <dbReference type="Google" id="ProtNLM"/>
    </source>
</evidence>
<gene>
    <name evidence="1" type="ORF">BU16DRAFT_534846</name>
</gene>
<dbReference type="InterPro" id="IPR038883">
    <property type="entry name" value="AN11006-like"/>
</dbReference>
<proteinExistence type="predicted"/>